<dbReference type="Proteomes" id="UP000197424">
    <property type="component" value="Chromosome"/>
</dbReference>
<evidence type="ECO:0000313" key="2">
    <source>
        <dbReference type="Proteomes" id="UP000197424"/>
    </source>
</evidence>
<organism evidence="1 2">
    <name type="scientific">Laribacter hongkongensis</name>
    <dbReference type="NCBI Taxonomy" id="168471"/>
    <lineage>
        <taxon>Bacteria</taxon>
        <taxon>Pseudomonadati</taxon>
        <taxon>Pseudomonadota</taxon>
        <taxon>Betaproteobacteria</taxon>
        <taxon>Neisseriales</taxon>
        <taxon>Aquaspirillaceae</taxon>
        <taxon>Laribacter</taxon>
    </lineage>
</organism>
<sequence length="37" mass="3848">METFVLAVTGGGRHGVSSTASACHVSGCHACWLRVME</sequence>
<dbReference type="AlphaFoldDB" id="A0A248LGG6"/>
<dbReference type="EMBL" id="CP022115">
    <property type="protein sequence ID" value="ASJ23591.1"/>
    <property type="molecule type" value="Genomic_DNA"/>
</dbReference>
<name>A0A248LGG6_9NEIS</name>
<protein>
    <submittedName>
        <fullName evidence="1">Uncharacterized protein</fullName>
    </submittedName>
</protein>
<gene>
    <name evidence="1" type="ORF">LHGZ1_0760</name>
</gene>
<accession>A0A248LGG6</accession>
<proteinExistence type="predicted"/>
<reference evidence="2" key="1">
    <citation type="submission" date="2017-06" db="EMBL/GenBank/DDBJ databases">
        <title>Whole genome sequence of Laribacter hongkongensis LHGZ1.</title>
        <authorList>
            <person name="Chen D."/>
            <person name="Wu H."/>
            <person name="Chen J."/>
        </authorList>
    </citation>
    <scope>NUCLEOTIDE SEQUENCE [LARGE SCALE GENOMIC DNA]</scope>
    <source>
        <strain evidence="2">LHGZ1</strain>
    </source>
</reference>
<evidence type="ECO:0000313" key="1">
    <source>
        <dbReference type="EMBL" id="ASJ23591.1"/>
    </source>
</evidence>